<evidence type="ECO:0008006" key="16">
    <source>
        <dbReference type="Google" id="ProtNLM"/>
    </source>
</evidence>
<dbReference type="AlphaFoldDB" id="A0A8T0DHJ3"/>
<feature type="region of interest" description="Disordered" evidence="11">
    <location>
        <begin position="446"/>
        <end position="469"/>
    </location>
</feature>
<feature type="chain" id="PRO_5035717040" description="CUB domain-containing protein" evidence="13">
    <location>
        <begin position="24"/>
        <end position="469"/>
    </location>
</feature>
<evidence type="ECO:0000313" key="14">
    <source>
        <dbReference type="EMBL" id="KAF8566404.1"/>
    </source>
</evidence>
<evidence type="ECO:0000256" key="11">
    <source>
        <dbReference type="SAM" id="MobiDB-lite"/>
    </source>
</evidence>
<feature type="compositionally biased region" description="Polar residues" evidence="11">
    <location>
        <begin position="447"/>
        <end position="469"/>
    </location>
</feature>
<keyword evidence="7" id="KW-0458">Lysosome</keyword>
<keyword evidence="4 12" id="KW-1133">Transmembrane helix</keyword>
<organism evidence="14 15">
    <name type="scientific">Paragonimus westermani</name>
    <dbReference type="NCBI Taxonomy" id="34504"/>
    <lineage>
        <taxon>Eukaryota</taxon>
        <taxon>Metazoa</taxon>
        <taxon>Spiralia</taxon>
        <taxon>Lophotrochozoa</taxon>
        <taxon>Platyhelminthes</taxon>
        <taxon>Trematoda</taxon>
        <taxon>Digenea</taxon>
        <taxon>Plagiorchiida</taxon>
        <taxon>Troglotremata</taxon>
        <taxon>Troglotrematidae</taxon>
        <taxon>Paragonimus</taxon>
    </lineage>
</organism>
<keyword evidence="6" id="KW-0325">Glycoprotein</keyword>
<reference evidence="14 15" key="1">
    <citation type="submission" date="2019-07" db="EMBL/GenBank/DDBJ databases">
        <title>Annotation for the trematode Paragonimus westermani.</title>
        <authorList>
            <person name="Choi Y.-J."/>
        </authorList>
    </citation>
    <scope>NUCLEOTIDE SEQUENCE [LARGE SCALE GENOMIC DNA]</scope>
    <source>
        <strain evidence="14">180907_Pwestermani</strain>
    </source>
</reference>
<comment type="caution">
    <text evidence="14">The sequence shown here is derived from an EMBL/GenBank/DDBJ whole genome shotgun (WGS) entry which is preliminary data.</text>
</comment>
<dbReference type="Pfam" id="PF15065">
    <property type="entry name" value="NCU-G1"/>
    <property type="match status" value="1"/>
</dbReference>
<name>A0A8T0DHJ3_9TREM</name>
<evidence type="ECO:0000313" key="15">
    <source>
        <dbReference type="Proteomes" id="UP000699462"/>
    </source>
</evidence>
<gene>
    <name evidence="14" type="ORF">P879_06958</name>
</gene>
<comment type="similarity">
    <text evidence="1">Belongs to the GLMP family.</text>
</comment>
<keyword evidence="3 13" id="KW-0732">Signal</keyword>
<dbReference type="PANTHER" id="PTHR31981:SF1">
    <property type="entry name" value="GLYCOSYLATED LYSOSOMAL MEMBRANE PROTEIN"/>
    <property type="match status" value="1"/>
</dbReference>
<evidence type="ECO:0000256" key="1">
    <source>
        <dbReference type="ARBA" id="ARBA00010599"/>
    </source>
</evidence>
<evidence type="ECO:0000256" key="4">
    <source>
        <dbReference type="ARBA" id="ARBA00022989"/>
    </source>
</evidence>
<dbReference type="GO" id="GO:0005765">
    <property type="term" value="C:lysosomal membrane"/>
    <property type="evidence" value="ECO:0007669"/>
    <property type="project" value="UniProtKB-SubCell"/>
</dbReference>
<feature type="signal peptide" evidence="13">
    <location>
        <begin position="1"/>
        <end position="23"/>
    </location>
</feature>
<sequence>MAASFILKTAPLFFIVLFHGVSASWKVTSRSIECPNGTVYTFTAKNDSSVVHFIFAADEHVRPPALIVVHSPFPNSAVYVNCTNYSSFASYGFLLYQSCDYSDVYDTVQVPDDPDCHRYFGSNLNWKKIFFGNEDSKKWSAIFSGTKLNDSHDTFIDDGSVLVKFSIYETDTDKASPESYFQVAAGLQVEVTISLDRLTTRLPKTRFVPVLFLFSNQSMEDDDDFVQQSALFDGPLGQTKTVYLILNERVKAGLVEPGTPPAFIHFSPASRTQAGSVHPATDVREVTLGPRIPIRHTRSAHKFSRSLVYAYYGDRFNQIHEAKHTDHVGVREQFINLGTRGDGGYVASNYSSWSFVLGLGSPPVAHSGSHVGSALTYTGLFAGTLAAAVGLGVYYHRRRQNAQLHIQRFEPVILPVSAAQAPTAGLVEPFQMRKVRLPFNVRGPGGTSTEPLLSAQPPSYDSISAEANA</sequence>
<dbReference type="EMBL" id="JTDF01005149">
    <property type="protein sequence ID" value="KAF8566404.1"/>
    <property type="molecule type" value="Genomic_DNA"/>
</dbReference>
<evidence type="ECO:0000256" key="3">
    <source>
        <dbReference type="ARBA" id="ARBA00022729"/>
    </source>
</evidence>
<comment type="subunit">
    <text evidence="10">Interacts (via lumenal domain) with lysosomal protein MFSD1; the interaction starts while both proteins are still in the endoplasmic reticulum and is required for stabilization of MFSD1 in lysosomes but has no direct effect on its targeting to lysosomes or transporter activity.</text>
</comment>
<proteinExistence type="inferred from homology"/>
<evidence type="ECO:0000256" key="2">
    <source>
        <dbReference type="ARBA" id="ARBA00022692"/>
    </source>
</evidence>
<evidence type="ECO:0000256" key="13">
    <source>
        <dbReference type="SAM" id="SignalP"/>
    </source>
</evidence>
<evidence type="ECO:0000256" key="10">
    <source>
        <dbReference type="ARBA" id="ARBA00044960"/>
    </source>
</evidence>
<evidence type="ECO:0000256" key="5">
    <source>
        <dbReference type="ARBA" id="ARBA00023136"/>
    </source>
</evidence>
<keyword evidence="15" id="KW-1185">Reference proteome</keyword>
<evidence type="ECO:0000256" key="7">
    <source>
        <dbReference type="ARBA" id="ARBA00023228"/>
    </source>
</evidence>
<dbReference type="OrthoDB" id="6264340at2759"/>
<protein>
    <recommendedName>
        <fullName evidence="16">CUB domain-containing protein</fullName>
    </recommendedName>
</protein>
<evidence type="ECO:0000256" key="12">
    <source>
        <dbReference type="SAM" id="Phobius"/>
    </source>
</evidence>
<dbReference type="PANTHER" id="PTHR31981">
    <property type="entry name" value="GLYCOSYLATED LYSOSOMAL MEMBRANE PROTEIN"/>
    <property type="match status" value="1"/>
</dbReference>
<comment type="subcellular location">
    <subcellularLocation>
        <location evidence="9">Lysosome membrane</location>
        <topology evidence="9">Single-pass type I membrane protein</topology>
        <orientation evidence="9">Lumenal side</orientation>
    </subcellularLocation>
</comment>
<feature type="transmembrane region" description="Helical" evidence="12">
    <location>
        <begin position="374"/>
        <end position="395"/>
    </location>
</feature>
<dbReference type="InterPro" id="IPR029382">
    <property type="entry name" value="NCU-G1"/>
</dbReference>
<evidence type="ECO:0000256" key="6">
    <source>
        <dbReference type="ARBA" id="ARBA00023180"/>
    </source>
</evidence>
<evidence type="ECO:0000256" key="8">
    <source>
        <dbReference type="ARBA" id="ARBA00024176"/>
    </source>
</evidence>
<evidence type="ECO:0000256" key="9">
    <source>
        <dbReference type="ARBA" id="ARBA00024189"/>
    </source>
</evidence>
<keyword evidence="2 12" id="KW-0812">Transmembrane</keyword>
<dbReference type="Proteomes" id="UP000699462">
    <property type="component" value="Unassembled WGS sequence"/>
</dbReference>
<comment type="function">
    <text evidence="8">Required to protect lysosomal transporter MFSD1 from lysosomal proteolysis and for MFSD1 lysosomal localization.</text>
</comment>
<keyword evidence="5 12" id="KW-0472">Membrane</keyword>
<accession>A0A8T0DHJ3</accession>